<feature type="compositionally biased region" description="Basic and acidic residues" evidence="1">
    <location>
        <begin position="522"/>
        <end position="551"/>
    </location>
</feature>
<accession>A0ABY0FP18</accession>
<evidence type="ECO:0000313" key="4">
    <source>
        <dbReference type="Proteomes" id="UP000293195"/>
    </source>
</evidence>
<dbReference type="PROSITE" id="PS50011">
    <property type="entry name" value="PROTEIN_KINASE_DOM"/>
    <property type="match status" value="1"/>
</dbReference>
<dbReference type="InterPro" id="IPR000719">
    <property type="entry name" value="Prot_kinase_dom"/>
</dbReference>
<reference evidence="4" key="1">
    <citation type="journal article" date="2019" name="bioRxiv">
        <title>Genomics, evolutionary history and diagnostics of the Alternaria alternata species group including apple and Asian pear pathotypes.</title>
        <authorList>
            <person name="Armitage A.D."/>
            <person name="Cockerton H.M."/>
            <person name="Sreenivasaprasad S."/>
            <person name="Woodhall J.W."/>
            <person name="Lane C.R."/>
            <person name="Harrison R.J."/>
            <person name="Clarkson J.P."/>
        </authorList>
    </citation>
    <scope>NUCLEOTIDE SEQUENCE [LARGE SCALE GENOMIC DNA]</scope>
    <source>
        <strain evidence="4">FERA 635</strain>
    </source>
</reference>
<dbReference type="Proteomes" id="UP000293195">
    <property type="component" value="Unassembled WGS sequence"/>
</dbReference>
<keyword evidence="4" id="KW-1185">Reference proteome</keyword>
<gene>
    <name evidence="3" type="ORF">AA0119_g13275</name>
</gene>
<dbReference type="InterPro" id="IPR011009">
    <property type="entry name" value="Kinase-like_dom_sf"/>
</dbReference>
<dbReference type="SUPFAM" id="SSF56112">
    <property type="entry name" value="Protein kinase-like (PK-like)"/>
    <property type="match status" value="1"/>
</dbReference>
<dbReference type="InterPro" id="IPR008271">
    <property type="entry name" value="Ser/Thr_kinase_AS"/>
</dbReference>
<proteinExistence type="predicted"/>
<dbReference type="PROSITE" id="PS00108">
    <property type="entry name" value="PROTEIN_KINASE_ST"/>
    <property type="match status" value="1"/>
</dbReference>
<dbReference type="Gene3D" id="3.30.200.20">
    <property type="entry name" value="Phosphorylase Kinase, domain 1"/>
    <property type="match status" value="1"/>
</dbReference>
<organism evidence="3 4">
    <name type="scientific">Alternaria tenuissima</name>
    <dbReference type="NCBI Taxonomy" id="119927"/>
    <lineage>
        <taxon>Eukaryota</taxon>
        <taxon>Fungi</taxon>
        <taxon>Dikarya</taxon>
        <taxon>Ascomycota</taxon>
        <taxon>Pezizomycotina</taxon>
        <taxon>Dothideomycetes</taxon>
        <taxon>Pleosporomycetidae</taxon>
        <taxon>Pleosporales</taxon>
        <taxon>Pleosporineae</taxon>
        <taxon>Pleosporaceae</taxon>
        <taxon>Alternaria</taxon>
        <taxon>Alternaria sect. Alternaria</taxon>
        <taxon>Alternaria alternata complex</taxon>
    </lineage>
</organism>
<feature type="domain" description="Protein kinase" evidence="2">
    <location>
        <begin position="254"/>
        <end position="522"/>
    </location>
</feature>
<dbReference type="CDD" id="cd00180">
    <property type="entry name" value="PKc"/>
    <property type="match status" value="1"/>
</dbReference>
<dbReference type="EMBL" id="PDXF01000194">
    <property type="protein sequence ID" value="RYN85236.1"/>
    <property type="molecule type" value="Genomic_DNA"/>
</dbReference>
<protein>
    <recommendedName>
        <fullName evidence="2">Protein kinase domain-containing protein</fullName>
    </recommendedName>
</protein>
<dbReference type="PANTHER" id="PTHR44167:SF24">
    <property type="entry name" value="SERINE_THREONINE-PROTEIN KINASE CHK2"/>
    <property type="match status" value="1"/>
</dbReference>
<dbReference type="Gene3D" id="1.10.510.10">
    <property type="entry name" value="Transferase(Phosphotransferase) domain 1"/>
    <property type="match status" value="1"/>
</dbReference>
<evidence type="ECO:0000313" key="3">
    <source>
        <dbReference type="EMBL" id="RYN85236.1"/>
    </source>
</evidence>
<feature type="region of interest" description="Disordered" evidence="1">
    <location>
        <begin position="521"/>
        <end position="551"/>
    </location>
</feature>
<dbReference type="PANTHER" id="PTHR44167">
    <property type="entry name" value="OVARIAN-SPECIFIC SERINE/THREONINE-PROTEIN KINASE LOK-RELATED"/>
    <property type="match status" value="1"/>
</dbReference>
<comment type="caution">
    <text evidence="3">The sequence shown here is derived from an EMBL/GenBank/DDBJ whole genome shotgun (WGS) entry which is preliminary data.</text>
</comment>
<evidence type="ECO:0000259" key="2">
    <source>
        <dbReference type="PROSITE" id="PS50011"/>
    </source>
</evidence>
<name>A0ABY0FP18_9PLEO</name>
<dbReference type="Pfam" id="PF00069">
    <property type="entry name" value="Pkinase"/>
    <property type="match status" value="1"/>
</dbReference>
<dbReference type="SMART" id="SM00220">
    <property type="entry name" value="S_TKc"/>
    <property type="match status" value="1"/>
</dbReference>
<sequence>MEPHGDETDGDTEPDVMSWDNVYLGASNGDFARLVPHSPAARKLFSQVVRLLENDASTWHHVRRFIHYEITCPDESTTGSSFATATPPPQHEPLQDYCGYYRLNMTIPPANEGLGWVLGSSRMDKPDNFVDFLLAPFTNQHALHTRHCRLRRLLQNGVLLAVSDSRKVSVDGRTFQRDTKREQGEQDYQASLQHSSSIRLGDLTYLLVYTDLNPKQQQQRELQEALKRASTGLNKSVMLLSPTPSRHTIDYHGYSIFDANIHGTTSTVSLGYDKSNGKPVAVKMVKCTAAQFNDLRREIEILGRLNHGNVCKLEKVVNWASSADPRMWRQDEGPTVGLIMSPPATTGALELLTSWKSLPNSATFLRDSMRQVASGLAHVHSLNILHRDIKPNNIVYHSTSPVHAIIVDFGCSDPDPTSMRHHRGTMTYLAPEVMKVKDGESTQPFSFPSDIWSLGVTLVDFLLSKQFHKQLGKAAIYEKFKKTMTTNTVELHYPEFWDLVLELLAWDSEVRPTAMEVAQRLMDQEEARPEEVSRRTPTNEESSAKREKLQI</sequence>
<evidence type="ECO:0000256" key="1">
    <source>
        <dbReference type="SAM" id="MobiDB-lite"/>
    </source>
</evidence>